<evidence type="ECO:0000313" key="1">
    <source>
        <dbReference type="EMBL" id="CAG8764245.1"/>
    </source>
</evidence>
<dbReference type="EMBL" id="CAJVQB010013750">
    <property type="protein sequence ID" value="CAG8764245.1"/>
    <property type="molecule type" value="Genomic_DNA"/>
</dbReference>
<keyword evidence="2" id="KW-1185">Reference proteome</keyword>
<protein>
    <submittedName>
        <fullName evidence="1">33204_t:CDS:1</fullName>
    </submittedName>
</protein>
<evidence type="ECO:0000313" key="2">
    <source>
        <dbReference type="Proteomes" id="UP000789901"/>
    </source>
</evidence>
<dbReference type="Proteomes" id="UP000789901">
    <property type="component" value="Unassembled WGS sequence"/>
</dbReference>
<dbReference type="InterPro" id="IPR025893">
    <property type="entry name" value="Tocopherol_cyclase"/>
</dbReference>
<proteinExistence type="predicted"/>
<dbReference type="Pfam" id="PF14249">
    <property type="entry name" value="Tocopherol_cycl"/>
    <property type="match status" value="1"/>
</dbReference>
<reference evidence="1 2" key="1">
    <citation type="submission" date="2021-06" db="EMBL/GenBank/DDBJ databases">
        <authorList>
            <person name="Kallberg Y."/>
            <person name="Tangrot J."/>
            <person name="Rosling A."/>
        </authorList>
    </citation>
    <scope>NUCLEOTIDE SEQUENCE [LARGE SCALE GENOMIC DNA]</scope>
    <source>
        <strain evidence="1 2">120-4 pot B 10/14</strain>
    </source>
</reference>
<name>A0ABN7VFF5_GIGMA</name>
<dbReference type="PANTHER" id="PTHR35309:SF4">
    <property type="entry name" value="TOCOPHEROL CYCLASE"/>
    <property type="match status" value="1"/>
</dbReference>
<comment type="caution">
    <text evidence="1">The sequence shown here is derived from an EMBL/GenBank/DDBJ whole genome shotgun (WGS) entry which is preliminary data.</text>
</comment>
<feature type="non-terminal residue" evidence="1">
    <location>
        <position position="1"/>
    </location>
</feature>
<accession>A0ABN7VFF5</accession>
<gene>
    <name evidence="1" type="ORF">GMARGA_LOCUS17832</name>
</gene>
<dbReference type="PANTHER" id="PTHR35309">
    <property type="match status" value="1"/>
</dbReference>
<organism evidence="1 2">
    <name type="scientific">Gigaspora margarita</name>
    <dbReference type="NCBI Taxonomy" id="4874"/>
    <lineage>
        <taxon>Eukaryota</taxon>
        <taxon>Fungi</taxon>
        <taxon>Fungi incertae sedis</taxon>
        <taxon>Mucoromycota</taxon>
        <taxon>Glomeromycotina</taxon>
        <taxon>Glomeromycetes</taxon>
        <taxon>Diversisporales</taxon>
        <taxon>Gigasporaceae</taxon>
        <taxon>Gigaspora</taxon>
    </lineage>
</organism>
<sequence>IKIEDNIFTEDKIILNLHGKNLKKLSEDDACYLSNIIFDQSDIYPNMMISATIELKEMKLIDKPIMGIFKFIPGFIGYINQKLCVGYMEKDWGNAFPKSYVWIQCSRFERNRNSMFFFSIGRVPFIFMNKPIFKINGFLSVLLNDDKLFSFSIFHCIIKKFEVQKDFTNDKELVKVELSSIRNMKLIVNVERKLSKSGIHLRAPTKDGMSFNVEKHLHVKITIKLTRGNKILFFDASNFCDLEKVGNMEYFYK</sequence>